<proteinExistence type="predicted"/>
<dbReference type="HOGENOM" id="CLU_315754_0_0_1"/>
<dbReference type="CTD" id="8234448"/>
<sequence length="925" mass="106524">MMSTEENRQSLEGELNFTRAINDLKKNLKSIFADSSARKNSELESVPVSRNLQSFQIVVNQGVSSTVLINHVERFLSSHSLPSIQSHSKVSAGSVLQCIENTSAMVTIDLALTASTTYQDFKDLFTIASKHCPELNTRVQSPISAQSSSIKPLGYIAFSQNMYQLLQEINRNQINKSDGEVSVQKYLRSHRYPFSLKSLKDNINFWKNLNLIYSDFKSNYDESKGLAYCKEGFIYKSQKNIKDMQSIFDNVIKLSESSIEFLDLGKSESPTGDMTKTVNYCELLSRYLSDLSSFVLENILSKNNDLSEPITLHNLLERGAVDIVDKLIFDYNVEPGALEKKAQQLGFNLTASLIAGCCPRFPQISPSSENSQIFSSEYIVLNEIILGYKTSTASSHPCKVVESILSELLIAFKTYCENKQKDENILHQYKYLLLESDIRELRNDIKIQRILEKTLEINYVKIKLLNNPKEIFLFFTNLFNLMMCHCYFSTKLEKTDGVYSKHSFYRDVGFKFLGYNVGELGFMSIMDVKKKLFGEDYDTRFAGMSRDEWKWLHVSPDPRLIFLTINFKSSSAPLFLIDDCDFEKNVEESVKKYICAFVTVKDNTLIINDVLKEFLDKAYNKKVDVFPSNEKISFFIKLLTSYSDDKLREKINNLSDSDVVLKIRHTSNEIMLKLDYDVYIPKQKTGMKKKSEKWLERNLNDSILKHFTQNSRILADIVQRIHEAKNLTDGKIPREILTDDKSKYLEILFNAPWLQDLTPVFHDNVIIAALSKYPEEENLVEFFEECVENKNWIKCLDVLFALPDYFVFSDVNVQRFKDVVLREASFLPLEKAKRTPWYYCQQISNIDMRIETIINCCKTWPGSICCSELSSILFDYPFLPLKTQNDVKNLVKKIKVYNEILEVKSDLEAVKTWTFACNGSVCQGL</sequence>
<dbReference type="RefSeq" id="XP_002429069.1">
    <property type="nucleotide sequence ID" value="XM_002429024.1"/>
</dbReference>
<evidence type="ECO:0000313" key="2">
    <source>
        <dbReference type="EnsemblMetazoa" id="PHUM418690-PA"/>
    </source>
</evidence>
<evidence type="ECO:0000313" key="1">
    <source>
        <dbReference type="EMBL" id="EEB16331.1"/>
    </source>
</evidence>
<dbReference type="InParanoid" id="E0VSH5"/>
<dbReference type="EMBL" id="DS235751">
    <property type="protein sequence ID" value="EEB16331.1"/>
    <property type="molecule type" value="Genomic_DNA"/>
</dbReference>
<name>E0VSH5_PEDHC</name>
<dbReference type="OrthoDB" id="6624806at2759"/>
<dbReference type="EnsemblMetazoa" id="PHUM418690-RA">
    <property type="protein sequence ID" value="PHUM418690-PA"/>
    <property type="gene ID" value="PHUM418690"/>
</dbReference>
<keyword evidence="3" id="KW-1185">Reference proteome</keyword>
<dbReference type="GeneID" id="8234448"/>
<dbReference type="EMBL" id="AAZO01005132">
    <property type="status" value="NOT_ANNOTATED_CDS"/>
    <property type="molecule type" value="Genomic_DNA"/>
</dbReference>
<dbReference type="Proteomes" id="UP000009046">
    <property type="component" value="Unassembled WGS sequence"/>
</dbReference>
<protein>
    <submittedName>
        <fullName evidence="1 2">Uncharacterized protein</fullName>
    </submittedName>
</protein>
<organism>
    <name type="scientific">Pediculus humanus subsp. corporis</name>
    <name type="common">Body louse</name>
    <dbReference type="NCBI Taxonomy" id="121224"/>
    <lineage>
        <taxon>Eukaryota</taxon>
        <taxon>Metazoa</taxon>
        <taxon>Ecdysozoa</taxon>
        <taxon>Arthropoda</taxon>
        <taxon>Hexapoda</taxon>
        <taxon>Insecta</taxon>
        <taxon>Pterygota</taxon>
        <taxon>Neoptera</taxon>
        <taxon>Paraneoptera</taxon>
        <taxon>Psocodea</taxon>
        <taxon>Troctomorpha</taxon>
        <taxon>Phthiraptera</taxon>
        <taxon>Anoplura</taxon>
        <taxon>Pediculidae</taxon>
        <taxon>Pediculus</taxon>
    </lineage>
</organism>
<dbReference type="VEuPathDB" id="VectorBase:PHUM418690"/>
<accession>E0VSH5</accession>
<reference evidence="1" key="2">
    <citation type="submission" date="2007-04" db="EMBL/GenBank/DDBJ databases">
        <title>The genome of the human body louse.</title>
        <authorList>
            <consortium name="The Human Body Louse Genome Consortium"/>
            <person name="Kirkness E."/>
            <person name="Walenz B."/>
            <person name="Hass B."/>
            <person name="Bruggner R."/>
            <person name="Strausberg R."/>
        </authorList>
    </citation>
    <scope>NUCLEOTIDE SEQUENCE</scope>
    <source>
        <strain evidence="1">USDA</strain>
    </source>
</reference>
<dbReference type="AlphaFoldDB" id="E0VSH5"/>
<dbReference type="KEGG" id="phu:Phum_PHUM418690"/>
<reference evidence="2" key="3">
    <citation type="submission" date="2021-02" db="UniProtKB">
        <authorList>
            <consortium name="EnsemblMetazoa"/>
        </authorList>
    </citation>
    <scope>IDENTIFICATION</scope>
    <source>
        <strain evidence="2">USDA</strain>
    </source>
</reference>
<gene>
    <name evidence="2" type="primary">8234448</name>
    <name evidence="1" type="ORF">Phum_PHUM418690</name>
</gene>
<dbReference type="eggNOG" id="KOG1811">
    <property type="taxonomic scope" value="Eukaryota"/>
</dbReference>
<evidence type="ECO:0000313" key="3">
    <source>
        <dbReference type="Proteomes" id="UP000009046"/>
    </source>
</evidence>
<reference evidence="1" key="1">
    <citation type="submission" date="2007-04" db="EMBL/GenBank/DDBJ databases">
        <title>Annotation of Pediculus humanus corporis strain USDA.</title>
        <authorList>
            <person name="Kirkness E."/>
            <person name="Hannick L."/>
            <person name="Hass B."/>
            <person name="Bruggner R."/>
            <person name="Lawson D."/>
            <person name="Bidwell S."/>
            <person name="Joardar V."/>
            <person name="Caler E."/>
            <person name="Walenz B."/>
            <person name="Inman J."/>
            <person name="Schobel S."/>
            <person name="Galinsky K."/>
            <person name="Amedeo P."/>
            <person name="Strausberg R."/>
        </authorList>
    </citation>
    <scope>NUCLEOTIDE SEQUENCE</scope>
    <source>
        <strain evidence="1">USDA</strain>
    </source>
</reference>